<dbReference type="EMBL" id="MU858159">
    <property type="protein sequence ID" value="KAK4211036.1"/>
    <property type="molecule type" value="Genomic_DNA"/>
</dbReference>
<dbReference type="GO" id="GO:0003677">
    <property type="term" value="F:DNA binding"/>
    <property type="evidence" value="ECO:0007669"/>
    <property type="project" value="InterPro"/>
</dbReference>
<feature type="domain" description="Zn(2)-C6 fungal-type" evidence="4">
    <location>
        <begin position="8"/>
        <end position="37"/>
    </location>
</feature>
<dbReference type="InterPro" id="IPR036864">
    <property type="entry name" value="Zn2-C6_fun-type_DNA-bd_sf"/>
</dbReference>
<feature type="region of interest" description="Disordered" evidence="3">
    <location>
        <begin position="522"/>
        <end position="553"/>
    </location>
</feature>
<dbReference type="Pfam" id="PF04082">
    <property type="entry name" value="Fungal_trans"/>
    <property type="match status" value="1"/>
</dbReference>
<dbReference type="GO" id="GO:0008270">
    <property type="term" value="F:zinc ion binding"/>
    <property type="evidence" value="ECO:0007669"/>
    <property type="project" value="InterPro"/>
</dbReference>
<accession>A0AAN6Y450</accession>
<dbReference type="Gene3D" id="4.10.240.10">
    <property type="entry name" value="Zn(2)-C6 fungal-type DNA-binding domain"/>
    <property type="match status" value="1"/>
</dbReference>
<proteinExistence type="predicted"/>
<reference evidence="5" key="1">
    <citation type="journal article" date="2023" name="Mol. Phylogenet. Evol.">
        <title>Genome-scale phylogeny and comparative genomics of the fungal order Sordariales.</title>
        <authorList>
            <person name="Hensen N."/>
            <person name="Bonometti L."/>
            <person name="Westerberg I."/>
            <person name="Brannstrom I.O."/>
            <person name="Guillou S."/>
            <person name="Cros-Aarteil S."/>
            <person name="Calhoun S."/>
            <person name="Haridas S."/>
            <person name="Kuo A."/>
            <person name="Mondo S."/>
            <person name="Pangilinan J."/>
            <person name="Riley R."/>
            <person name="LaButti K."/>
            <person name="Andreopoulos B."/>
            <person name="Lipzen A."/>
            <person name="Chen C."/>
            <person name="Yan M."/>
            <person name="Daum C."/>
            <person name="Ng V."/>
            <person name="Clum A."/>
            <person name="Steindorff A."/>
            <person name="Ohm R.A."/>
            <person name="Martin F."/>
            <person name="Silar P."/>
            <person name="Natvig D.O."/>
            <person name="Lalanne C."/>
            <person name="Gautier V."/>
            <person name="Ament-Velasquez S.L."/>
            <person name="Kruys A."/>
            <person name="Hutchinson M.I."/>
            <person name="Powell A.J."/>
            <person name="Barry K."/>
            <person name="Miller A.N."/>
            <person name="Grigoriev I.V."/>
            <person name="Debuchy R."/>
            <person name="Gladieux P."/>
            <person name="Hiltunen Thoren M."/>
            <person name="Johannesson H."/>
        </authorList>
    </citation>
    <scope>NUCLEOTIDE SEQUENCE</scope>
    <source>
        <strain evidence="5">PSN293</strain>
    </source>
</reference>
<dbReference type="PANTHER" id="PTHR31668:SF20">
    <property type="entry name" value="ZN(II)2CYS6 TRANSCRIPTION FACTOR (EUROFUNG)"/>
    <property type="match status" value="1"/>
</dbReference>
<feature type="compositionally biased region" description="Polar residues" evidence="3">
    <location>
        <begin position="63"/>
        <end position="77"/>
    </location>
</feature>
<dbReference type="SUPFAM" id="SSF57701">
    <property type="entry name" value="Zn2/Cys6 DNA-binding domain"/>
    <property type="match status" value="1"/>
</dbReference>
<sequence length="715" mass="78786">MTTAVKRACDACHRRKVKCDGINPCRNCSASQLACTYNAIPQKKGPKGSRAKVLSEIREKQHQSSLSAKVQNRMNGINSPPPSPNHTPNPGLLSSEMVKQSLDFFFTNMYPSMPILQRQRLEQQSLYMDQNLDTYCLLTSLCAFMMLQPGMTMPGVGGDPYSFNESMPGANLISGTLLLEETIRVRKGFNYMDAPSLNTLCTSYFLFACNYGLDIHNKAWFHLREATTLMHMIGMDKERTYQEQYDKVESSRRRRLYWLLFVTERAYALKQGRPLTLEASIELPSQNDDPTEPQPHQLNAFIQQVTLFRPFDNSLVALWNKTKERDEASAFLQKQLPEVLPPYLNAPHAQLAEMQINQQWAKNTVWQLGAATGNGDENGVPYPYPVDIQRDLLPMVTALPGHLGLNGLGLVEKLLGVTSSLTEVLASQPASRSPFDIGPREHLHQILNVLTVIRTGDLRFLPLLLRKVTDVLPKLANPMLQNAPENAPVLNIDIFDGFGNAGMAQPPMFCNDDYDNKFNIQRVDDMDSGSPNGAPQNKNELNSPFDSTSSMMSPSVDMNHGLPADFNSMSDIVMSPISHAPSTSIPTSAAMNSQHSQHSPMTPFPGLGSQMHGMNAANINPPPNIALPSQMHLSHAMGGSLNNGLPNGLGQALSSNGIMSRPPPPQRTASFAMGPPIRTVGDFHALQRASSDLGSMNPMGISSMGTELDFNTLPR</sequence>
<dbReference type="GO" id="GO:0006351">
    <property type="term" value="P:DNA-templated transcription"/>
    <property type="evidence" value="ECO:0007669"/>
    <property type="project" value="InterPro"/>
</dbReference>
<dbReference type="AlphaFoldDB" id="A0AAN6Y450"/>
<dbReference type="PROSITE" id="PS00463">
    <property type="entry name" value="ZN2_CY6_FUNGAL_1"/>
    <property type="match status" value="1"/>
</dbReference>
<evidence type="ECO:0000259" key="4">
    <source>
        <dbReference type="PROSITE" id="PS50048"/>
    </source>
</evidence>
<dbReference type="Proteomes" id="UP001301769">
    <property type="component" value="Unassembled WGS sequence"/>
</dbReference>
<evidence type="ECO:0000313" key="5">
    <source>
        <dbReference type="EMBL" id="KAK4211036.1"/>
    </source>
</evidence>
<evidence type="ECO:0000256" key="1">
    <source>
        <dbReference type="ARBA" id="ARBA00022723"/>
    </source>
</evidence>
<dbReference type="InterPro" id="IPR007219">
    <property type="entry name" value="XnlR_reg_dom"/>
</dbReference>
<gene>
    <name evidence="5" type="ORF">QBC37DRAFT_21854</name>
</gene>
<dbReference type="SMART" id="SM00906">
    <property type="entry name" value="Fungal_trans"/>
    <property type="match status" value="1"/>
</dbReference>
<dbReference type="GO" id="GO:0000981">
    <property type="term" value="F:DNA-binding transcription factor activity, RNA polymerase II-specific"/>
    <property type="evidence" value="ECO:0007669"/>
    <property type="project" value="InterPro"/>
</dbReference>
<feature type="region of interest" description="Disordered" evidence="3">
    <location>
        <begin position="57"/>
        <end position="91"/>
    </location>
</feature>
<feature type="region of interest" description="Disordered" evidence="3">
    <location>
        <begin position="580"/>
        <end position="599"/>
    </location>
</feature>
<name>A0AAN6Y450_9PEZI</name>
<dbReference type="PANTHER" id="PTHR31668">
    <property type="entry name" value="GLUCOSE TRANSPORT TRANSCRIPTION REGULATOR RGT1-RELATED-RELATED"/>
    <property type="match status" value="1"/>
</dbReference>
<dbReference type="PROSITE" id="PS50048">
    <property type="entry name" value="ZN2_CY6_FUNGAL_2"/>
    <property type="match status" value="1"/>
</dbReference>
<reference evidence="5" key="2">
    <citation type="submission" date="2023-05" db="EMBL/GenBank/DDBJ databases">
        <authorList>
            <consortium name="Lawrence Berkeley National Laboratory"/>
            <person name="Steindorff A."/>
            <person name="Hensen N."/>
            <person name="Bonometti L."/>
            <person name="Westerberg I."/>
            <person name="Brannstrom I.O."/>
            <person name="Guillou S."/>
            <person name="Cros-Aarteil S."/>
            <person name="Calhoun S."/>
            <person name="Haridas S."/>
            <person name="Kuo A."/>
            <person name="Mondo S."/>
            <person name="Pangilinan J."/>
            <person name="Riley R."/>
            <person name="Labutti K."/>
            <person name="Andreopoulos B."/>
            <person name="Lipzen A."/>
            <person name="Chen C."/>
            <person name="Yanf M."/>
            <person name="Daum C."/>
            <person name="Ng V."/>
            <person name="Clum A."/>
            <person name="Ohm R."/>
            <person name="Martin F."/>
            <person name="Silar P."/>
            <person name="Natvig D."/>
            <person name="Lalanne C."/>
            <person name="Gautier V."/>
            <person name="Ament-Velasquez S.L."/>
            <person name="Kruys A."/>
            <person name="Hutchinson M.I."/>
            <person name="Powell A.J."/>
            <person name="Barry K."/>
            <person name="Miller A.N."/>
            <person name="Grigoriev I.V."/>
            <person name="Debuchy R."/>
            <person name="Gladieux P."/>
            <person name="Thoren M.H."/>
            <person name="Johannesson H."/>
        </authorList>
    </citation>
    <scope>NUCLEOTIDE SEQUENCE</scope>
    <source>
        <strain evidence="5">PSN293</strain>
    </source>
</reference>
<evidence type="ECO:0000256" key="3">
    <source>
        <dbReference type="SAM" id="MobiDB-lite"/>
    </source>
</evidence>
<dbReference type="CDD" id="cd12148">
    <property type="entry name" value="fungal_TF_MHR"/>
    <property type="match status" value="1"/>
</dbReference>
<dbReference type="CDD" id="cd00067">
    <property type="entry name" value="GAL4"/>
    <property type="match status" value="1"/>
</dbReference>
<keyword evidence="2" id="KW-0539">Nucleus</keyword>
<dbReference type="InterPro" id="IPR050797">
    <property type="entry name" value="Carb_Metab_Trans_Reg"/>
</dbReference>
<evidence type="ECO:0000313" key="6">
    <source>
        <dbReference type="Proteomes" id="UP001301769"/>
    </source>
</evidence>
<feature type="region of interest" description="Disordered" evidence="3">
    <location>
        <begin position="693"/>
        <end position="715"/>
    </location>
</feature>
<keyword evidence="1" id="KW-0479">Metal-binding</keyword>
<comment type="caution">
    <text evidence="5">The sequence shown here is derived from an EMBL/GenBank/DDBJ whole genome shotgun (WGS) entry which is preliminary data.</text>
</comment>
<keyword evidence="6" id="KW-1185">Reference proteome</keyword>
<feature type="compositionally biased region" description="Polar residues" evidence="3">
    <location>
        <begin position="529"/>
        <end position="553"/>
    </location>
</feature>
<evidence type="ECO:0000256" key="2">
    <source>
        <dbReference type="ARBA" id="ARBA00023242"/>
    </source>
</evidence>
<organism evidence="5 6">
    <name type="scientific">Rhypophila decipiens</name>
    <dbReference type="NCBI Taxonomy" id="261697"/>
    <lineage>
        <taxon>Eukaryota</taxon>
        <taxon>Fungi</taxon>
        <taxon>Dikarya</taxon>
        <taxon>Ascomycota</taxon>
        <taxon>Pezizomycotina</taxon>
        <taxon>Sordariomycetes</taxon>
        <taxon>Sordariomycetidae</taxon>
        <taxon>Sordariales</taxon>
        <taxon>Naviculisporaceae</taxon>
        <taxon>Rhypophila</taxon>
    </lineage>
</organism>
<dbReference type="InterPro" id="IPR001138">
    <property type="entry name" value="Zn2Cys6_DnaBD"/>
</dbReference>
<dbReference type="Pfam" id="PF00172">
    <property type="entry name" value="Zn_clus"/>
    <property type="match status" value="1"/>
</dbReference>
<protein>
    <recommendedName>
        <fullName evidence="4">Zn(2)-C6 fungal-type domain-containing protein</fullName>
    </recommendedName>
</protein>
<dbReference type="SMART" id="SM00066">
    <property type="entry name" value="GAL4"/>
    <property type="match status" value="1"/>
</dbReference>